<dbReference type="RefSeq" id="WP_129032576.1">
    <property type="nucleotide sequence ID" value="NZ_QXIL01000010.1"/>
</dbReference>
<dbReference type="AlphaFoldDB" id="A0A4Q0VK16"/>
<accession>A0A4Q0VK16</accession>
<feature type="transmembrane region" description="Helical" evidence="1">
    <location>
        <begin position="351"/>
        <end position="368"/>
    </location>
</feature>
<feature type="transmembrane region" description="Helical" evidence="1">
    <location>
        <begin position="408"/>
        <end position="425"/>
    </location>
</feature>
<feature type="transmembrane region" description="Helical" evidence="1">
    <location>
        <begin position="1001"/>
        <end position="1024"/>
    </location>
</feature>
<dbReference type="PANTHER" id="PTHR38454:SF1">
    <property type="entry name" value="INTEGRAL MEMBRANE PROTEIN"/>
    <property type="match status" value="1"/>
</dbReference>
<sequence>MEIGHHQWRGPLWYTVAFAVLAALSFGVFALANRTLIWNMDGITQHYPVMIELHRLLHQQGLAGLTGWSWTFGLGADKLTTLAYYVLGDPFAYVLALFPLRDLETGYGIFVVLRLYATGLAFLYFARQFHFKPLSQVMGAVTYAFTGYSLMVGVHHPFFLLPMMWLPLLAIGIERLYCGRSWTFLGLITGLTVLSNFYFAYVLGLGSLGYAVIRYLDLRAAKRVAISLRVAVTRCLLAAGSGVLFAGVLIYPSLLMMLHSTRAAVSFANGLWLYPASYYLKLSNAILTTGNGLSYWAILGISSLGFLGCVYVVVHWRRYHYLTLTLALIVVGMLFPAVAAIFNVFSTPSNRWLLLAAIPVGLATMTLMDHVTTLTLSDRRWLGGATAVLLLIVYLSNGLTFDNPERNLLTYGVLLALTAVLLGSAHQPAKVTLTLIGALVGLNLLGNAWGYYNPNAGSQATKELRRGDATAYLKNYYDGAQTAVKAQKGFHRVSTLPNYNLFRTVGNNFTMVHQLPGIMSYFSVENGAVGQFSQDLQNSQYTMNSPIGQADNRTAMNNLLGVKTLFARQDQVANHTARPYGYHVTKRVFNEQPVYGLSNGTGTRLLTTDLAFPLVYSQPQALTQAQWYRLSGVDRERSLTQAAVVKKRHRGVTAAHYQSPKRSLAYSVTTQEQPVIDSVNKVVQYRLKQAHTGQKDGLNDKQTDNFGATLQAPDLKVDRNGLISKAAVKQYGPQVQLNRHRSALDRVLAQNQQLLQQTAQANRHGLHQLTSDAQGQPLTYTLTLKRPKRAQGSELYLELDGITAQRLTTQQRLQNQENTSVLGATPLSALTKLNTWRDAVGSPDLGDYWVTAKTRNQSKTFSQFGIDNMSDYEPKHRVLLNLGYSQQKRRTIDITFSTTHQLSFKSAKIIAMPFNAKYDRQVHAAQRRGLKHSHVTANRVTGDLTLTRPGVLTTSIPYSTGWRLTVDGRSVATERVNDGFVGAQLKAGTHRIRLTYHTPGLTLGLVASGIGTVWLLLSAGLPAWRRRQSR</sequence>
<protein>
    <submittedName>
        <fullName evidence="2">Glycosyltransferase</fullName>
    </submittedName>
</protein>
<dbReference type="Proteomes" id="UP000290602">
    <property type="component" value="Unassembled WGS sequence"/>
</dbReference>
<feature type="transmembrane region" description="Helical" evidence="1">
    <location>
        <begin position="184"/>
        <end position="211"/>
    </location>
</feature>
<feature type="transmembrane region" description="Helical" evidence="1">
    <location>
        <begin position="106"/>
        <end position="126"/>
    </location>
</feature>
<name>A0A4Q0VK16_9LACO</name>
<organism evidence="2 3">
    <name type="scientific">Levilactobacillus suantsaii</name>
    <dbReference type="NCBI Taxonomy" id="2292255"/>
    <lineage>
        <taxon>Bacteria</taxon>
        <taxon>Bacillati</taxon>
        <taxon>Bacillota</taxon>
        <taxon>Bacilli</taxon>
        <taxon>Lactobacillales</taxon>
        <taxon>Lactobacillaceae</taxon>
        <taxon>Levilactobacillus</taxon>
    </lineage>
</organism>
<reference evidence="2 3" key="1">
    <citation type="submission" date="2018-08" db="EMBL/GenBank/DDBJ databases">
        <title>Lactobacillus suantsai sp. nov., isolated from traditional fermented suan-tsai in Taiwan.</title>
        <authorList>
            <person name="Huang C.-H."/>
        </authorList>
    </citation>
    <scope>NUCLEOTIDE SEQUENCE [LARGE SCALE GENOMIC DNA]</scope>
    <source>
        <strain evidence="2 3">BCRC 12945</strain>
    </source>
</reference>
<feature type="transmembrane region" description="Helical" evidence="1">
    <location>
        <begin position="12"/>
        <end position="32"/>
    </location>
</feature>
<feature type="transmembrane region" description="Helical" evidence="1">
    <location>
        <begin position="231"/>
        <end position="251"/>
    </location>
</feature>
<feature type="transmembrane region" description="Helical" evidence="1">
    <location>
        <begin position="321"/>
        <end position="345"/>
    </location>
</feature>
<keyword evidence="1" id="KW-0472">Membrane</keyword>
<gene>
    <name evidence="2" type="ORF">DXH47_06645</name>
</gene>
<dbReference type="EMBL" id="QXIL01000010">
    <property type="protein sequence ID" value="RXI78591.1"/>
    <property type="molecule type" value="Genomic_DNA"/>
</dbReference>
<dbReference type="Pfam" id="PF09586">
    <property type="entry name" value="YfhO"/>
    <property type="match status" value="1"/>
</dbReference>
<proteinExistence type="predicted"/>
<evidence type="ECO:0000313" key="2">
    <source>
        <dbReference type="EMBL" id="RXI78591.1"/>
    </source>
</evidence>
<dbReference type="GO" id="GO:0016740">
    <property type="term" value="F:transferase activity"/>
    <property type="evidence" value="ECO:0007669"/>
    <property type="project" value="UniProtKB-KW"/>
</dbReference>
<evidence type="ECO:0000313" key="3">
    <source>
        <dbReference type="Proteomes" id="UP000290602"/>
    </source>
</evidence>
<feature type="transmembrane region" description="Helical" evidence="1">
    <location>
        <begin position="380"/>
        <end position="396"/>
    </location>
</feature>
<feature type="transmembrane region" description="Helical" evidence="1">
    <location>
        <begin position="293"/>
        <end position="314"/>
    </location>
</feature>
<comment type="caution">
    <text evidence="2">The sequence shown here is derived from an EMBL/GenBank/DDBJ whole genome shotgun (WGS) entry which is preliminary data.</text>
</comment>
<dbReference type="InterPro" id="IPR018580">
    <property type="entry name" value="Uncharacterised_YfhO"/>
</dbReference>
<dbReference type="OrthoDB" id="9815466at2"/>
<keyword evidence="1" id="KW-0812">Transmembrane</keyword>
<dbReference type="PANTHER" id="PTHR38454">
    <property type="entry name" value="INTEGRAL MEMBRANE PROTEIN-RELATED"/>
    <property type="match status" value="1"/>
</dbReference>
<keyword evidence="1" id="KW-1133">Transmembrane helix</keyword>
<feature type="transmembrane region" description="Helical" evidence="1">
    <location>
        <begin position="263"/>
        <end position="281"/>
    </location>
</feature>
<keyword evidence="3" id="KW-1185">Reference proteome</keyword>
<evidence type="ECO:0000256" key="1">
    <source>
        <dbReference type="SAM" id="Phobius"/>
    </source>
</evidence>
<feature type="transmembrane region" description="Helical" evidence="1">
    <location>
        <begin position="133"/>
        <end position="152"/>
    </location>
</feature>
<keyword evidence="2" id="KW-0808">Transferase</keyword>